<keyword evidence="2" id="KW-0418">Kinase</keyword>
<dbReference type="EMBL" id="JBHMFI010000001">
    <property type="protein sequence ID" value="MFB9071761.1"/>
    <property type="molecule type" value="Genomic_DNA"/>
</dbReference>
<dbReference type="PANTHER" id="PTHR24421:SF61">
    <property type="entry name" value="OXYGEN SENSOR HISTIDINE KINASE NREB"/>
    <property type="match status" value="1"/>
</dbReference>
<evidence type="ECO:0000256" key="1">
    <source>
        <dbReference type="ARBA" id="ARBA00022679"/>
    </source>
</evidence>
<keyword evidence="3" id="KW-0902">Two-component regulatory system</keyword>
<dbReference type="Pfam" id="PF02518">
    <property type="entry name" value="HATPase_c"/>
    <property type="match status" value="1"/>
</dbReference>
<proteinExistence type="predicted"/>
<evidence type="ECO:0000259" key="7">
    <source>
        <dbReference type="Pfam" id="PF04024"/>
    </source>
</evidence>
<keyword evidence="5" id="KW-0472">Membrane</keyword>
<sequence>MSPSFRLRVPGGIRGAPDRTRRTPGSTSVAPPGRRRLRQDGGMTTVLTRPREHRAIAGVCAGLARHLGLPVAWVRVGVVALALLSGVGVVFYAWLWIFVPDEQEAVVGAAEPVRGAAEQTRTWAFGDRLGDRLGSSAGRGWQVIVGIVLLVLAAALGLQMTGIRLNWGLIGPVAVVLLGVALAWLQLDSLRGDATDRAGRTHRITSLVLGLLLVMAGILALAAGLVGAQDMWLGLVVAIVILAGVVLVAAPWVIKLWRDAAAKSSALAVQTERAEIAAHLHDSVLQTLALIQKNADDSAMVARLARAQERDLRQYLYADPTRPDGSLTDRLQDLAAAIEDDHGQPIEVVTVGVATGPWLDPLLQASREAMLNAVRHAGPARVYAEAGPAAVEIFVKDRGDGFDLDAIPQDRLGIRESVVGRMERAGGTATISTGEGGTEVRLHLPVPEHATGRGTEEATEGATP</sequence>
<dbReference type="Gene3D" id="3.30.565.10">
    <property type="entry name" value="Histidine kinase-like ATPase, C-terminal domain"/>
    <property type="match status" value="1"/>
</dbReference>
<accession>A0ABV5FYK4</accession>
<keyword evidence="5" id="KW-1133">Transmembrane helix</keyword>
<feature type="transmembrane region" description="Helical" evidence="5">
    <location>
        <begin position="167"/>
        <end position="185"/>
    </location>
</feature>
<feature type="transmembrane region" description="Helical" evidence="5">
    <location>
        <begin position="232"/>
        <end position="254"/>
    </location>
</feature>
<feature type="transmembrane region" description="Helical" evidence="5">
    <location>
        <begin position="141"/>
        <end position="161"/>
    </location>
</feature>
<feature type="domain" description="Histidine kinase/HSP90-like ATPase" evidence="6">
    <location>
        <begin position="361"/>
        <end position="447"/>
    </location>
</feature>
<gene>
    <name evidence="8" type="ORF">ACFFX0_11330</name>
</gene>
<name>A0ABV5FYK4_9MICC</name>
<evidence type="ECO:0000259" key="6">
    <source>
        <dbReference type="Pfam" id="PF02518"/>
    </source>
</evidence>
<keyword evidence="1" id="KW-0808">Transferase</keyword>
<evidence type="ECO:0000313" key="9">
    <source>
        <dbReference type="Proteomes" id="UP001589575"/>
    </source>
</evidence>
<feature type="domain" description="Phage shock protein PspC N-terminal" evidence="7">
    <location>
        <begin position="47"/>
        <end position="102"/>
    </location>
</feature>
<dbReference type="PANTHER" id="PTHR24421">
    <property type="entry name" value="NITRATE/NITRITE SENSOR PROTEIN NARX-RELATED"/>
    <property type="match status" value="1"/>
</dbReference>
<reference evidence="8 9" key="1">
    <citation type="submission" date="2024-09" db="EMBL/GenBank/DDBJ databases">
        <authorList>
            <person name="Sun Q."/>
            <person name="Mori K."/>
        </authorList>
    </citation>
    <scope>NUCLEOTIDE SEQUENCE [LARGE SCALE GENOMIC DNA]</scope>
    <source>
        <strain evidence="8 9">CCM 7609</strain>
    </source>
</reference>
<organism evidence="8 9">
    <name type="scientific">Citricoccus parietis</name>
    <dbReference type="NCBI Taxonomy" id="592307"/>
    <lineage>
        <taxon>Bacteria</taxon>
        <taxon>Bacillati</taxon>
        <taxon>Actinomycetota</taxon>
        <taxon>Actinomycetes</taxon>
        <taxon>Micrococcales</taxon>
        <taxon>Micrococcaceae</taxon>
        <taxon>Citricoccus</taxon>
    </lineage>
</organism>
<evidence type="ECO:0000256" key="5">
    <source>
        <dbReference type="SAM" id="Phobius"/>
    </source>
</evidence>
<dbReference type="SUPFAM" id="SSF55874">
    <property type="entry name" value="ATPase domain of HSP90 chaperone/DNA topoisomerase II/histidine kinase"/>
    <property type="match status" value="1"/>
</dbReference>
<evidence type="ECO:0000256" key="3">
    <source>
        <dbReference type="ARBA" id="ARBA00023012"/>
    </source>
</evidence>
<dbReference type="InterPro" id="IPR003594">
    <property type="entry name" value="HATPase_dom"/>
</dbReference>
<keyword evidence="9" id="KW-1185">Reference proteome</keyword>
<feature type="region of interest" description="Disordered" evidence="4">
    <location>
        <begin position="1"/>
        <end position="39"/>
    </location>
</feature>
<evidence type="ECO:0000313" key="8">
    <source>
        <dbReference type="EMBL" id="MFB9071761.1"/>
    </source>
</evidence>
<feature type="transmembrane region" description="Helical" evidence="5">
    <location>
        <begin position="206"/>
        <end position="226"/>
    </location>
</feature>
<dbReference type="Pfam" id="PF04024">
    <property type="entry name" value="PspC"/>
    <property type="match status" value="1"/>
</dbReference>
<protein>
    <submittedName>
        <fullName evidence="8">PspC domain-containing protein</fullName>
    </submittedName>
</protein>
<comment type="caution">
    <text evidence="8">The sequence shown here is derived from an EMBL/GenBank/DDBJ whole genome shotgun (WGS) entry which is preliminary data.</text>
</comment>
<evidence type="ECO:0000256" key="2">
    <source>
        <dbReference type="ARBA" id="ARBA00022777"/>
    </source>
</evidence>
<feature type="transmembrane region" description="Helical" evidence="5">
    <location>
        <begin position="72"/>
        <end position="95"/>
    </location>
</feature>
<keyword evidence="5" id="KW-0812">Transmembrane</keyword>
<feature type="region of interest" description="Disordered" evidence="4">
    <location>
        <begin position="445"/>
        <end position="464"/>
    </location>
</feature>
<dbReference type="InterPro" id="IPR007168">
    <property type="entry name" value="Phageshock_PspC_N"/>
</dbReference>
<dbReference type="InterPro" id="IPR050482">
    <property type="entry name" value="Sensor_HK_TwoCompSys"/>
</dbReference>
<evidence type="ECO:0000256" key="4">
    <source>
        <dbReference type="SAM" id="MobiDB-lite"/>
    </source>
</evidence>
<dbReference type="Proteomes" id="UP001589575">
    <property type="component" value="Unassembled WGS sequence"/>
</dbReference>
<dbReference type="InterPro" id="IPR036890">
    <property type="entry name" value="HATPase_C_sf"/>
</dbReference>